<dbReference type="InterPro" id="IPR027417">
    <property type="entry name" value="P-loop_NTPase"/>
</dbReference>
<dbReference type="Pfam" id="PF00158">
    <property type="entry name" value="Sigma54_activat"/>
    <property type="match status" value="1"/>
</dbReference>
<dbReference type="Gene3D" id="1.10.8.60">
    <property type="match status" value="1"/>
</dbReference>
<proteinExistence type="predicted"/>
<dbReference type="SUPFAM" id="SSF52540">
    <property type="entry name" value="P-loop containing nucleoside triphosphate hydrolases"/>
    <property type="match status" value="1"/>
</dbReference>
<dbReference type="InterPro" id="IPR002078">
    <property type="entry name" value="Sigma_54_int"/>
</dbReference>
<dbReference type="SMART" id="SM00382">
    <property type="entry name" value="AAA"/>
    <property type="match status" value="1"/>
</dbReference>
<dbReference type="PROSITE" id="PS50045">
    <property type="entry name" value="SIGMA54_INTERACT_4"/>
    <property type="match status" value="1"/>
</dbReference>
<dbReference type="CDD" id="cd00009">
    <property type="entry name" value="AAA"/>
    <property type="match status" value="1"/>
</dbReference>
<accession>A0A368DV54</accession>
<dbReference type="GO" id="GO:0003677">
    <property type="term" value="F:DNA binding"/>
    <property type="evidence" value="ECO:0007669"/>
    <property type="project" value="UniProtKB-KW"/>
</dbReference>
<evidence type="ECO:0000256" key="7">
    <source>
        <dbReference type="ARBA" id="ARBA00023163"/>
    </source>
</evidence>
<dbReference type="PROSITE" id="PS00676">
    <property type="entry name" value="SIGMA54_INTERACT_2"/>
    <property type="match status" value="1"/>
</dbReference>
<protein>
    <submittedName>
        <fullName evidence="9">Sigma-54-dependent Fis family transcriptional regulator</fullName>
    </submittedName>
</protein>
<dbReference type="InterPro" id="IPR003593">
    <property type="entry name" value="AAA+_ATPase"/>
</dbReference>
<dbReference type="GO" id="GO:0006355">
    <property type="term" value="P:regulation of DNA-templated transcription"/>
    <property type="evidence" value="ECO:0007669"/>
    <property type="project" value="InterPro"/>
</dbReference>
<keyword evidence="4" id="KW-0805">Transcription regulation</keyword>
<dbReference type="GO" id="GO:0005524">
    <property type="term" value="F:ATP binding"/>
    <property type="evidence" value="ECO:0007669"/>
    <property type="project" value="UniProtKB-KW"/>
</dbReference>
<dbReference type="GO" id="GO:0000160">
    <property type="term" value="P:phosphorelay signal transduction system"/>
    <property type="evidence" value="ECO:0007669"/>
    <property type="project" value="UniProtKB-KW"/>
</dbReference>
<dbReference type="PROSITE" id="PS00688">
    <property type="entry name" value="SIGMA54_INTERACT_3"/>
    <property type="match status" value="1"/>
</dbReference>
<feature type="domain" description="Sigma-54 factor interaction" evidence="8">
    <location>
        <begin position="129"/>
        <end position="357"/>
    </location>
</feature>
<evidence type="ECO:0000256" key="3">
    <source>
        <dbReference type="ARBA" id="ARBA00023012"/>
    </source>
</evidence>
<name>A0A368DV54_9PROT</name>
<evidence type="ECO:0000256" key="1">
    <source>
        <dbReference type="ARBA" id="ARBA00022741"/>
    </source>
</evidence>
<keyword evidence="3" id="KW-0902">Two-component regulatory system</keyword>
<keyword evidence="2" id="KW-0067">ATP-binding</keyword>
<dbReference type="Gene3D" id="3.40.50.300">
    <property type="entry name" value="P-loop containing nucleotide triphosphate hydrolases"/>
    <property type="match status" value="1"/>
</dbReference>
<evidence type="ECO:0000256" key="5">
    <source>
        <dbReference type="ARBA" id="ARBA00023125"/>
    </source>
</evidence>
<keyword evidence="7" id="KW-0804">Transcription</keyword>
<evidence type="ECO:0000259" key="8">
    <source>
        <dbReference type="PROSITE" id="PS50045"/>
    </source>
</evidence>
<dbReference type="PANTHER" id="PTHR32071:SF21">
    <property type="entry name" value="TRANSCRIPTIONAL REGULATORY PROTEIN FLGR"/>
    <property type="match status" value="1"/>
</dbReference>
<dbReference type="PANTHER" id="PTHR32071">
    <property type="entry name" value="TRANSCRIPTIONAL REGULATORY PROTEIN"/>
    <property type="match status" value="1"/>
</dbReference>
<dbReference type="Pfam" id="PF25601">
    <property type="entry name" value="AAA_lid_14"/>
    <property type="match status" value="1"/>
</dbReference>
<comment type="caution">
    <text evidence="9">The sequence shown here is derived from an EMBL/GenBank/DDBJ whole genome shotgun (WGS) entry which is preliminary data.</text>
</comment>
<evidence type="ECO:0000313" key="9">
    <source>
        <dbReference type="EMBL" id="RCL75091.1"/>
    </source>
</evidence>
<dbReference type="InterPro" id="IPR058031">
    <property type="entry name" value="AAA_lid_NorR"/>
</dbReference>
<dbReference type="AlphaFoldDB" id="A0A368DV54"/>
<evidence type="ECO:0000256" key="4">
    <source>
        <dbReference type="ARBA" id="ARBA00023015"/>
    </source>
</evidence>
<evidence type="ECO:0000256" key="2">
    <source>
        <dbReference type="ARBA" id="ARBA00022840"/>
    </source>
</evidence>
<keyword evidence="6" id="KW-0010">Activator</keyword>
<dbReference type="Proteomes" id="UP000252132">
    <property type="component" value="Unassembled WGS sequence"/>
</dbReference>
<dbReference type="EMBL" id="QOQF01000039">
    <property type="protein sequence ID" value="RCL75091.1"/>
    <property type="molecule type" value="Genomic_DNA"/>
</dbReference>
<dbReference type="FunFam" id="3.40.50.300:FF:000006">
    <property type="entry name" value="DNA-binding transcriptional regulator NtrC"/>
    <property type="match status" value="1"/>
</dbReference>
<organism evidence="9 10">
    <name type="scientific">PS1 clade bacterium</name>
    <dbReference type="NCBI Taxonomy" id="2175152"/>
    <lineage>
        <taxon>Bacteria</taxon>
        <taxon>Pseudomonadati</taxon>
        <taxon>Pseudomonadota</taxon>
        <taxon>Alphaproteobacteria</taxon>
        <taxon>PS1 clade</taxon>
    </lineage>
</organism>
<keyword evidence="1" id="KW-0547">Nucleotide-binding</keyword>
<evidence type="ECO:0000313" key="10">
    <source>
        <dbReference type="Proteomes" id="UP000252132"/>
    </source>
</evidence>
<sequence>MTLLAINSFGLELAQPIGDILTTRNEAFLAFDAKNTDLPDELSACEQFVCSSKYLDAVGGLDKFVEICRGFKIKNIAVIDEKADSFSVNTELGGKLVHVSLPKSTSDITPAQNYGLQIVTSMIATENHVAVGDESSLTMLRLAKKVAETDVTVFINGPTGTGKEVLARFVHNNSGRSANPFIAINCAAIPENMLEAILFGHEKGAFTGASTANKGIFRAADTGTLLLDEISEMPLSLQAKLLRALQEKSVTPIGSNDDIAVDVRVLATTNRDIPNEVRAGNFREDLYYRLNVFPLNTISLCERADDIIPISTVLLQRHCKTAAELPWLDESAVKALTDYEWPGNVRELENVLQRALVLHENGCITKSDILTDILSTTMQSRVNQDTRLSEVG</sequence>
<gene>
    <name evidence="9" type="ORF">DBW69_06705</name>
</gene>
<dbReference type="InterPro" id="IPR025944">
    <property type="entry name" value="Sigma_54_int_dom_CS"/>
</dbReference>
<dbReference type="InterPro" id="IPR025943">
    <property type="entry name" value="Sigma_54_int_dom_ATP-bd_2"/>
</dbReference>
<evidence type="ECO:0000256" key="6">
    <source>
        <dbReference type="ARBA" id="ARBA00023159"/>
    </source>
</evidence>
<reference evidence="9 10" key="1">
    <citation type="journal article" date="2018" name="Microbiome">
        <title>Fine metagenomic profile of the Mediterranean stratified and mixed water columns revealed by assembly and recruitment.</title>
        <authorList>
            <person name="Haro-Moreno J.M."/>
            <person name="Lopez-Perez M."/>
            <person name="De La Torre J.R."/>
            <person name="Picazo A."/>
            <person name="Camacho A."/>
            <person name="Rodriguez-Valera F."/>
        </authorList>
    </citation>
    <scope>NUCLEOTIDE SEQUENCE [LARGE SCALE GENOMIC DNA]</scope>
    <source>
        <strain evidence="9">MED-G55</strain>
    </source>
</reference>
<keyword evidence="5" id="KW-0238">DNA-binding</keyword>